<keyword evidence="3 6" id="KW-0012">Acyltransferase</keyword>
<dbReference type="EC" id="2.3.1.39" evidence="1"/>
<evidence type="ECO:0000256" key="3">
    <source>
        <dbReference type="ARBA" id="ARBA00023315"/>
    </source>
</evidence>
<dbReference type="GO" id="GO:0004314">
    <property type="term" value="F:[acyl-carrier-protein] S-malonyltransferase activity"/>
    <property type="evidence" value="ECO:0007669"/>
    <property type="project" value="UniProtKB-EC"/>
</dbReference>
<comment type="caution">
    <text evidence="6">The sequence shown here is derived from an EMBL/GenBank/DDBJ whole genome shotgun (WGS) entry which is preliminary data.</text>
</comment>
<dbReference type="Gene3D" id="3.40.366.10">
    <property type="entry name" value="Malonyl-Coenzyme A Acyl Carrier Protein, domain 2"/>
    <property type="match status" value="1"/>
</dbReference>
<dbReference type="InterPro" id="IPR016036">
    <property type="entry name" value="Malonyl_transacylase_ACP-bd"/>
</dbReference>
<proteinExistence type="predicted"/>
<dbReference type="SUPFAM" id="SSF52151">
    <property type="entry name" value="FabD/lysophospholipase-like"/>
    <property type="match status" value="1"/>
</dbReference>
<evidence type="ECO:0000313" key="7">
    <source>
        <dbReference type="Proteomes" id="UP000242367"/>
    </source>
</evidence>
<dbReference type="Pfam" id="PF00698">
    <property type="entry name" value="Acyl_transf_1"/>
    <property type="match status" value="1"/>
</dbReference>
<sequence length="333" mass="34035">MPFAPDWTQDLAPDLRSDDVCAFLFPGTGSGGTPDLTALSASGHTAAGPAGRRIVADVLDAVQEGLPAGWPVLRGVLLDDPAAYPEAARRPGVAQAADYACAVAADRVLRAAGVAPAFAVGQSFGEIAAMVSAGVFTVADGARMAVSLVDVLTRHGSGGGMGLVAAPEADTRACLLRAAEPSVVIACTTAPALTVVSGPDEPLERALHAARAHGVKAVRLAVPYLSHHPSLRGADEEWYTIIRSVPARPPELPVFSPVRGGAYRPGDDPHRALADCIVRTLRFPEIVRAVHRAGATLFVQAGPGDALCRAVALSVPGARTCAPMAAPAPAAAR</sequence>
<evidence type="ECO:0000256" key="1">
    <source>
        <dbReference type="ARBA" id="ARBA00013258"/>
    </source>
</evidence>
<dbReference type="SMART" id="SM00827">
    <property type="entry name" value="PKS_AT"/>
    <property type="match status" value="1"/>
</dbReference>
<keyword evidence="7" id="KW-1185">Reference proteome</keyword>
<feature type="domain" description="Malonyl-CoA:ACP transacylase (MAT)" evidence="5">
    <location>
        <begin position="50"/>
        <end position="333"/>
    </location>
</feature>
<organism evidence="6 7">
    <name type="scientific">Actinomadura rubteroloni</name>
    <dbReference type="NCBI Taxonomy" id="1926885"/>
    <lineage>
        <taxon>Bacteria</taxon>
        <taxon>Bacillati</taxon>
        <taxon>Actinomycetota</taxon>
        <taxon>Actinomycetes</taxon>
        <taxon>Streptosporangiales</taxon>
        <taxon>Thermomonosporaceae</taxon>
        <taxon>Actinomadura</taxon>
    </lineage>
</organism>
<protein>
    <recommendedName>
        <fullName evidence="1">[acyl-carrier-protein] S-malonyltransferase</fullName>
        <ecNumber evidence="1">2.3.1.39</ecNumber>
    </recommendedName>
</protein>
<accession>A0A2P4UC59</accession>
<dbReference type="AlphaFoldDB" id="A0A2P4UC59"/>
<evidence type="ECO:0000256" key="4">
    <source>
        <dbReference type="ARBA" id="ARBA00048462"/>
    </source>
</evidence>
<evidence type="ECO:0000256" key="2">
    <source>
        <dbReference type="ARBA" id="ARBA00022679"/>
    </source>
</evidence>
<evidence type="ECO:0000313" key="6">
    <source>
        <dbReference type="EMBL" id="POM22612.1"/>
    </source>
</evidence>
<dbReference type="Proteomes" id="UP000242367">
    <property type="component" value="Unassembled WGS sequence"/>
</dbReference>
<dbReference type="SUPFAM" id="SSF55048">
    <property type="entry name" value="Probable ACP-binding domain of malonyl-CoA ACP transacylase"/>
    <property type="match status" value="1"/>
</dbReference>
<evidence type="ECO:0000259" key="5">
    <source>
        <dbReference type="SMART" id="SM00827"/>
    </source>
</evidence>
<dbReference type="InterPro" id="IPR016035">
    <property type="entry name" value="Acyl_Trfase/lysoPLipase"/>
</dbReference>
<keyword evidence="2 6" id="KW-0808">Transferase</keyword>
<dbReference type="InterPro" id="IPR001227">
    <property type="entry name" value="Ac_transferase_dom_sf"/>
</dbReference>
<dbReference type="EMBL" id="MTBP01000005">
    <property type="protein sequence ID" value="POM22612.1"/>
    <property type="molecule type" value="Genomic_DNA"/>
</dbReference>
<dbReference type="InterPro" id="IPR050858">
    <property type="entry name" value="Mal-CoA-ACP_Trans/PKS_FabD"/>
</dbReference>
<dbReference type="RefSeq" id="WP_103566475.1">
    <property type="nucleotide sequence ID" value="NZ_MTBP01000005.1"/>
</dbReference>
<dbReference type="PANTHER" id="PTHR42681">
    <property type="entry name" value="MALONYL-COA-ACYL CARRIER PROTEIN TRANSACYLASE, MITOCHONDRIAL"/>
    <property type="match status" value="1"/>
</dbReference>
<dbReference type="InterPro" id="IPR014043">
    <property type="entry name" value="Acyl_transferase_dom"/>
</dbReference>
<reference evidence="6 7" key="1">
    <citation type="journal article" date="2017" name="Chemistry">
        <title>Isolation, Biosynthesis and Chemical Modifications of Rubterolones A-F: Rare Tropolone Alkaloids from Actinomadura sp. 5-2.</title>
        <authorList>
            <person name="Guo H."/>
            <person name="Benndorf R."/>
            <person name="Leichnitz D."/>
            <person name="Klassen J.L."/>
            <person name="Vollmers J."/>
            <person name="Gorls H."/>
            <person name="Steinacker M."/>
            <person name="Weigel C."/>
            <person name="Dahse H.M."/>
            <person name="Kaster A.K."/>
            <person name="de Beer Z.W."/>
            <person name="Poulsen M."/>
            <person name="Beemelmanns C."/>
        </authorList>
    </citation>
    <scope>NUCLEOTIDE SEQUENCE [LARGE SCALE GENOMIC DNA]</scope>
    <source>
        <strain evidence="6 7">5-2</strain>
    </source>
</reference>
<comment type="catalytic activity">
    <reaction evidence="4">
        <text>holo-[ACP] + malonyl-CoA = malonyl-[ACP] + CoA</text>
        <dbReference type="Rhea" id="RHEA:41792"/>
        <dbReference type="Rhea" id="RHEA-COMP:9623"/>
        <dbReference type="Rhea" id="RHEA-COMP:9685"/>
        <dbReference type="ChEBI" id="CHEBI:57287"/>
        <dbReference type="ChEBI" id="CHEBI:57384"/>
        <dbReference type="ChEBI" id="CHEBI:64479"/>
        <dbReference type="ChEBI" id="CHEBI:78449"/>
        <dbReference type="EC" id="2.3.1.39"/>
    </reaction>
</comment>
<name>A0A2P4UC59_9ACTN</name>
<dbReference type="PANTHER" id="PTHR42681:SF1">
    <property type="entry name" value="MALONYL-COA-ACYL CARRIER PROTEIN TRANSACYLASE, MITOCHONDRIAL"/>
    <property type="match status" value="1"/>
</dbReference>
<gene>
    <name evidence="6" type="ORF">BTM25_55620</name>
</gene>
<dbReference type="GO" id="GO:0005829">
    <property type="term" value="C:cytosol"/>
    <property type="evidence" value="ECO:0007669"/>
    <property type="project" value="TreeGrafter"/>
</dbReference>
<dbReference type="GO" id="GO:0006633">
    <property type="term" value="P:fatty acid biosynthetic process"/>
    <property type="evidence" value="ECO:0007669"/>
    <property type="project" value="TreeGrafter"/>
</dbReference>
<dbReference type="Gene3D" id="3.30.70.250">
    <property type="entry name" value="Malonyl-CoA ACP transacylase, ACP-binding"/>
    <property type="match status" value="1"/>
</dbReference>